<name>A0ABP9QF04_9RHOO</name>
<evidence type="ECO:0000256" key="1">
    <source>
        <dbReference type="ARBA" id="ARBA00009477"/>
    </source>
</evidence>
<dbReference type="InterPro" id="IPR058625">
    <property type="entry name" value="MdtA-like_BSH"/>
</dbReference>
<dbReference type="Pfam" id="PF25989">
    <property type="entry name" value="YknX_C"/>
    <property type="match status" value="1"/>
</dbReference>
<evidence type="ECO:0000313" key="6">
    <source>
        <dbReference type="Proteomes" id="UP001500547"/>
    </source>
</evidence>
<feature type="domain" description="CusB-like beta-barrel" evidence="3">
    <location>
        <begin position="249"/>
        <end position="320"/>
    </location>
</feature>
<organism evidence="5 6">
    <name type="scientific">Viridibacterium curvum</name>
    <dbReference type="NCBI Taxonomy" id="1101404"/>
    <lineage>
        <taxon>Bacteria</taxon>
        <taxon>Pseudomonadati</taxon>
        <taxon>Pseudomonadota</taxon>
        <taxon>Betaproteobacteria</taxon>
        <taxon>Rhodocyclales</taxon>
        <taxon>Rhodocyclaceae</taxon>
        <taxon>Viridibacterium</taxon>
    </lineage>
</organism>
<dbReference type="PANTHER" id="PTHR30469:SF38">
    <property type="entry name" value="HLYD FAMILY SECRETION PROTEIN"/>
    <property type="match status" value="1"/>
</dbReference>
<dbReference type="InterPro" id="IPR058792">
    <property type="entry name" value="Beta-barrel_RND_2"/>
</dbReference>
<proteinExistence type="inferred from homology"/>
<protein>
    <submittedName>
        <fullName evidence="5">Efflux RND transporter periplasmic adaptor subunit</fullName>
    </submittedName>
</protein>
<gene>
    <name evidence="5" type="ORF">GCM10025770_09150</name>
</gene>
<accession>A0ABP9QF04</accession>
<feature type="domain" description="Multidrug resistance protein MdtA-like barrel-sandwich hybrid" evidence="2">
    <location>
        <begin position="81"/>
        <end position="226"/>
    </location>
</feature>
<evidence type="ECO:0000313" key="5">
    <source>
        <dbReference type="EMBL" id="GAA5160851.1"/>
    </source>
</evidence>
<dbReference type="InterPro" id="IPR058637">
    <property type="entry name" value="YknX-like_C"/>
</dbReference>
<feature type="domain" description="YknX-like C-terminal permuted SH3-like" evidence="4">
    <location>
        <begin position="344"/>
        <end position="396"/>
    </location>
</feature>
<dbReference type="Gene3D" id="2.40.420.20">
    <property type="match status" value="1"/>
</dbReference>
<comment type="caution">
    <text evidence="5">The sequence shown here is derived from an EMBL/GenBank/DDBJ whole genome shotgun (WGS) entry which is preliminary data.</text>
</comment>
<dbReference type="InterPro" id="IPR006143">
    <property type="entry name" value="RND_pump_MFP"/>
</dbReference>
<keyword evidence="6" id="KW-1185">Reference proteome</keyword>
<dbReference type="Gene3D" id="2.40.50.100">
    <property type="match status" value="1"/>
</dbReference>
<dbReference type="EMBL" id="BAABLD010000005">
    <property type="protein sequence ID" value="GAA5160851.1"/>
    <property type="molecule type" value="Genomic_DNA"/>
</dbReference>
<evidence type="ECO:0000259" key="2">
    <source>
        <dbReference type="Pfam" id="PF25917"/>
    </source>
</evidence>
<dbReference type="Proteomes" id="UP001500547">
    <property type="component" value="Unassembled WGS sequence"/>
</dbReference>
<dbReference type="Gene3D" id="2.40.30.170">
    <property type="match status" value="1"/>
</dbReference>
<dbReference type="Pfam" id="PF25954">
    <property type="entry name" value="Beta-barrel_RND_2"/>
    <property type="match status" value="1"/>
</dbReference>
<dbReference type="Gene3D" id="1.10.287.470">
    <property type="entry name" value="Helix hairpin bin"/>
    <property type="match status" value="1"/>
</dbReference>
<dbReference type="Pfam" id="PF25917">
    <property type="entry name" value="BSH_RND"/>
    <property type="match status" value="1"/>
</dbReference>
<comment type="similarity">
    <text evidence="1">Belongs to the membrane fusion protein (MFP) (TC 8.A.1) family.</text>
</comment>
<reference evidence="6" key="1">
    <citation type="journal article" date="2019" name="Int. J. Syst. Evol. Microbiol.">
        <title>The Global Catalogue of Microorganisms (GCM) 10K type strain sequencing project: providing services to taxonomists for standard genome sequencing and annotation.</title>
        <authorList>
            <consortium name="The Broad Institute Genomics Platform"/>
            <consortium name="The Broad Institute Genome Sequencing Center for Infectious Disease"/>
            <person name="Wu L."/>
            <person name="Ma J."/>
        </authorList>
    </citation>
    <scope>NUCLEOTIDE SEQUENCE [LARGE SCALE GENOMIC DNA]</scope>
    <source>
        <strain evidence="6">JCM 18715</strain>
    </source>
</reference>
<dbReference type="NCBIfam" id="TIGR01730">
    <property type="entry name" value="RND_mfp"/>
    <property type="match status" value="1"/>
</dbReference>
<sequence>MPMSQDALDSLRIDRQPLKAKRRRHTGRWVALAVALIVVVTVVFAQKNKPLEVETTRVTQAWPAQGLTVLNATGYVVADAKAAVASKATGRVEWLGVREGSVVKAGEVLARLESGDLRAQRAQAVANVEVANARLKQSEAELIDADFNLKRQQDLRAQAFVAQSAVDAAENRARQARATVAAQAAAVRAAEAAVKEVEVALDNTVIRAPFAGVVLTKQADVGDVVAPFNASAESKGAVVTIADMNTLEIDADVSEASLAKARVSQPVEIRLDALPDVRLAGHVSRIVPTVDRSKATVKFKVKFDEKDARVLPDMSAKVAFLERVLKPEERTPRIAVAATALAGDTVFVIEDGIAKAREVKRGGALGDLVEITQGLKQGDIVVDKPDARLKDGARIAEKKS</sequence>
<dbReference type="SUPFAM" id="SSF111369">
    <property type="entry name" value="HlyD-like secretion proteins"/>
    <property type="match status" value="1"/>
</dbReference>
<evidence type="ECO:0000259" key="4">
    <source>
        <dbReference type="Pfam" id="PF25989"/>
    </source>
</evidence>
<evidence type="ECO:0000259" key="3">
    <source>
        <dbReference type="Pfam" id="PF25954"/>
    </source>
</evidence>
<dbReference type="PANTHER" id="PTHR30469">
    <property type="entry name" value="MULTIDRUG RESISTANCE PROTEIN MDTA"/>
    <property type="match status" value="1"/>
</dbReference>